<feature type="non-terminal residue" evidence="1">
    <location>
        <position position="102"/>
    </location>
</feature>
<feature type="non-terminal residue" evidence="1">
    <location>
        <position position="1"/>
    </location>
</feature>
<name>A0A8T1TAG1_CHESE</name>
<protein>
    <submittedName>
        <fullName evidence="1">Uncharacterized protein</fullName>
    </submittedName>
</protein>
<comment type="caution">
    <text evidence="1">The sequence shown here is derived from an EMBL/GenBank/DDBJ whole genome shotgun (WGS) entry which is preliminary data.</text>
</comment>
<keyword evidence="2" id="KW-1185">Reference proteome</keyword>
<evidence type="ECO:0000313" key="2">
    <source>
        <dbReference type="Proteomes" id="UP000765507"/>
    </source>
</evidence>
<dbReference type="OrthoDB" id="416119at2759"/>
<dbReference type="Proteomes" id="UP000765507">
    <property type="component" value="Unassembled WGS sequence"/>
</dbReference>
<organism evidence="1 2">
    <name type="scientific">Chelydra serpentina</name>
    <name type="common">Snapping turtle</name>
    <name type="synonym">Testudo serpentina</name>
    <dbReference type="NCBI Taxonomy" id="8475"/>
    <lineage>
        <taxon>Eukaryota</taxon>
        <taxon>Metazoa</taxon>
        <taxon>Chordata</taxon>
        <taxon>Craniata</taxon>
        <taxon>Vertebrata</taxon>
        <taxon>Euteleostomi</taxon>
        <taxon>Archelosauria</taxon>
        <taxon>Testudinata</taxon>
        <taxon>Testudines</taxon>
        <taxon>Cryptodira</taxon>
        <taxon>Durocryptodira</taxon>
        <taxon>Americhelydia</taxon>
        <taxon>Chelydroidea</taxon>
        <taxon>Chelydridae</taxon>
        <taxon>Chelydra</taxon>
    </lineage>
</organism>
<reference evidence="1 2" key="1">
    <citation type="journal article" date="2020" name="G3 (Bethesda)">
        <title>Draft Genome of the Common Snapping Turtle, Chelydra serpentina, a Model for Phenotypic Plasticity in Reptiles.</title>
        <authorList>
            <person name="Das D."/>
            <person name="Singh S.K."/>
            <person name="Bierstedt J."/>
            <person name="Erickson A."/>
            <person name="Galli G.L.J."/>
            <person name="Crossley D.A. 2nd"/>
            <person name="Rhen T."/>
        </authorList>
    </citation>
    <scope>NUCLEOTIDE SEQUENCE [LARGE SCALE GENOMIC DNA]</scope>
    <source>
        <strain evidence="1">KW</strain>
    </source>
</reference>
<gene>
    <name evidence="1" type="ORF">G0U57_007758</name>
</gene>
<accession>A0A8T1TAG1</accession>
<proteinExistence type="predicted"/>
<dbReference type="AlphaFoldDB" id="A0A8T1TAG1"/>
<dbReference type="EMBL" id="JAHGAV010000020">
    <property type="protein sequence ID" value="KAG6937910.1"/>
    <property type="molecule type" value="Genomic_DNA"/>
</dbReference>
<sequence>GEAGGAPGLEDHWAWGAFVRSRIRLLREMDRGSCFFYALEKKRGAKKHVTCLLAEDGTPLTDPAEMCGRARAFYASLFSPDPTNPNACRVLWDKLPTVSMGD</sequence>
<evidence type="ECO:0000313" key="1">
    <source>
        <dbReference type="EMBL" id="KAG6937910.1"/>
    </source>
</evidence>